<keyword evidence="2" id="KW-1133">Transmembrane helix</keyword>
<name>W7AJC1_PLAVN</name>
<gene>
    <name evidence="3" type="ORF">PVPCR_1301490</name>
    <name evidence="4" type="ORF">YYG_03395</name>
</gene>
<evidence type="ECO:0000313" key="3">
    <source>
        <dbReference type="EMBL" id="CAD2111299.1"/>
    </source>
</evidence>
<evidence type="ECO:0000313" key="4">
    <source>
        <dbReference type="EMBL" id="EUD71338.1"/>
    </source>
</evidence>
<reference evidence="3 6" key="2">
    <citation type="submission" date="2020-08" db="EMBL/GenBank/DDBJ databases">
        <authorList>
            <person name="Ramaprasad A."/>
        </authorList>
    </citation>
    <scope>NUCLEOTIDE SEQUENCE [LARGE SCALE GENOMIC DNA]</scope>
</reference>
<dbReference type="VEuPathDB" id="PlasmoDB:PVPCR_1301490"/>
<keyword evidence="2" id="KW-0812">Transmembrane</keyword>
<evidence type="ECO:0000313" key="6">
    <source>
        <dbReference type="Proteomes" id="UP000515268"/>
    </source>
</evidence>
<evidence type="ECO:0000256" key="1">
    <source>
        <dbReference type="SAM" id="MobiDB-lite"/>
    </source>
</evidence>
<feature type="compositionally biased region" description="Basic residues" evidence="1">
    <location>
        <begin position="186"/>
        <end position="196"/>
    </location>
</feature>
<dbReference type="Proteomes" id="UP000515268">
    <property type="component" value="Chromosome PVPCR_13"/>
</dbReference>
<dbReference type="EMBL" id="LR865418">
    <property type="protein sequence ID" value="CAD2111299.1"/>
    <property type="molecule type" value="Genomic_DNA"/>
</dbReference>
<proteinExistence type="predicted"/>
<feature type="region of interest" description="Disordered" evidence="1">
    <location>
        <begin position="177"/>
        <end position="210"/>
    </location>
</feature>
<dbReference type="EMBL" id="KI965401">
    <property type="protein sequence ID" value="EUD71338.1"/>
    <property type="molecule type" value="Genomic_DNA"/>
</dbReference>
<keyword evidence="6" id="KW-1185">Reference proteome</keyword>
<feature type="transmembrane region" description="Helical" evidence="2">
    <location>
        <begin position="15"/>
        <end position="31"/>
    </location>
</feature>
<evidence type="ECO:0000313" key="5">
    <source>
        <dbReference type="Proteomes" id="UP000030659"/>
    </source>
</evidence>
<sequence length="263" mass="30886">MFKWITLAHCNKQRVFLYASNAFIISIFYFTNKKNEIIFAKYSTPGLRKEGWVCLIKSRLFIKFSKDKTQFLTCSKIIKKIYSINNKEQPVYEEQPAYETKPTYEDQQDYEYPVGDDEIFQEVLDVYAIQLDKPKEKVLIPKNSPFVRAYLTVPKNPTNVGPPAPEDETIITELPFRSPSPPPVASKRRIRRRKPKPAFQQKPKLSKAEKDLYPHANEIKEDVTNWNNFCLVMNAMDSDYSDLENYLSNFSYKNKRESPRSMH</sequence>
<keyword evidence="2" id="KW-0472">Membrane</keyword>
<dbReference type="OrthoDB" id="361971at2759"/>
<accession>W7AJC1</accession>
<dbReference type="AlphaFoldDB" id="W7AJC1"/>
<protein>
    <submittedName>
        <fullName evidence="3">Erythrocyte membrane associated protein 2, putative</fullName>
    </submittedName>
</protein>
<dbReference type="Proteomes" id="UP000030659">
    <property type="component" value="Unassembled WGS sequence"/>
</dbReference>
<reference evidence="4 5" key="1">
    <citation type="submission" date="2013-02" db="EMBL/GenBank/DDBJ databases">
        <title>The Genome Sequence of Plasmodium vinckei petteri CR.</title>
        <authorList>
            <consortium name="The Broad Institute Genome Sequencing Platform"/>
            <consortium name="The Broad Institute Genome Sequencing Center for Infectious Disease"/>
            <person name="Neafsey D."/>
            <person name="Cheeseman I."/>
            <person name="Volkman S."/>
            <person name="Adams J."/>
            <person name="Walker B."/>
            <person name="Young S.K."/>
            <person name="Zeng Q."/>
            <person name="Gargeya S."/>
            <person name="Fitzgerald M."/>
            <person name="Haas B."/>
            <person name="Abouelleil A."/>
            <person name="Alvarado L."/>
            <person name="Arachchi H.M."/>
            <person name="Berlin A.M."/>
            <person name="Chapman S.B."/>
            <person name="Dewar J."/>
            <person name="Goldberg J."/>
            <person name="Griggs A."/>
            <person name="Gujja S."/>
            <person name="Hansen M."/>
            <person name="Howarth C."/>
            <person name="Imamovic A."/>
            <person name="Larimer J."/>
            <person name="McCowan C."/>
            <person name="Murphy C."/>
            <person name="Neiman D."/>
            <person name="Pearson M."/>
            <person name="Priest M."/>
            <person name="Roberts A."/>
            <person name="Saif S."/>
            <person name="Shea T."/>
            <person name="Sisk P."/>
            <person name="Sykes S."/>
            <person name="Wortman J."/>
            <person name="Nusbaum C."/>
            <person name="Birren B."/>
        </authorList>
    </citation>
    <scope>NUCLEOTIDE SEQUENCE [LARGE SCALE GENOMIC DNA]</scope>
    <source>
        <strain evidence="4 5">CR</strain>
    </source>
</reference>
<evidence type="ECO:0000256" key="2">
    <source>
        <dbReference type="SAM" id="Phobius"/>
    </source>
</evidence>
<organism evidence="4 5">
    <name type="scientific">Plasmodium vinckei petteri</name>
    <dbReference type="NCBI Taxonomy" id="138298"/>
    <lineage>
        <taxon>Eukaryota</taxon>
        <taxon>Sar</taxon>
        <taxon>Alveolata</taxon>
        <taxon>Apicomplexa</taxon>
        <taxon>Aconoidasida</taxon>
        <taxon>Haemosporida</taxon>
        <taxon>Plasmodiidae</taxon>
        <taxon>Plasmodium</taxon>
        <taxon>Plasmodium (Vinckeia)</taxon>
    </lineage>
</organism>